<dbReference type="GO" id="GO:0030976">
    <property type="term" value="F:thiamine pyrophosphate binding"/>
    <property type="evidence" value="ECO:0007669"/>
    <property type="project" value="InterPro"/>
</dbReference>
<evidence type="ECO:0000259" key="1">
    <source>
        <dbReference type="Pfam" id="PF02775"/>
    </source>
</evidence>
<organism evidence="2 3">
    <name type="scientific">Trametes pubescens</name>
    <name type="common">White-rot fungus</name>
    <dbReference type="NCBI Taxonomy" id="154538"/>
    <lineage>
        <taxon>Eukaryota</taxon>
        <taxon>Fungi</taxon>
        <taxon>Dikarya</taxon>
        <taxon>Basidiomycota</taxon>
        <taxon>Agaricomycotina</taxon>
        <taxon>Agaricomycetes</taxon>
        <taxon>Polyporales</taxon>
        <taxon>Polyporaceae</taxon>
        <taxon>Trametes</taxon>
    </lineage>
</organism>
<dbReference type="Proteomes" id="UP000184267">
    <property type="component" value="Unassembled WGS sequence"/>
</dbReference>
<feature type="domain" description="Thiamine pyrophosphate enzyme TPP-binding" evidence="1">
    <location>
        <begin position="16"/>
        <end position="72"/>
    </location>
</feature>
<evidence type="ECO:0000313" key="3">
    <source>
        <dbReference type="Proteomes" id="UP000184267"/>
    </source>
</evidence>
<evidence type="ECO:0000313" key="2">
    <source>
        <dbReference type="EMBL" id="OJT06884.1"/>
    </source>
</evidence>
<gene>
    <name evidence="2" type="ORF">TRAPUB_2253</name>
</gene>
<dbReference type="SUPFAM" id="SSF52518">
    <property type="entry name" value="Thiamin diphosphate-binding fold (THDP-binding)"/>
    <property type="match status" value="1"/>
</dbReference>
<dbReference type="GO" id="GO:0003824">
    <property type="term" value="F:catalytic activity"/>
    <property type="evidence" value="ECO:0007669"/>
    <property type="project" value="InterPro"/>
</dbReference>
<sequence length="77" mass="8240">MMGVYREGLGSTASGQQLTVGFGPDMPDYSQIAVAAGGAWGRRVERADELQSVLEEAVRVVVQEKRSAVVDCIIQSI</sequence>
<dbReference type="Pfam" id="PF02775">
    <property type="entry name" value="TPP_enzyme_C"/>
    <property type="match status" value="1"/>
</dbReference>
<dbReference type="EMBL" id="MNAD01001244">
    <property type="protein sequence ID" value="OJT06884.1"/>
    <property type="molecule type" value="Genomic_DNA"/>
</dbReference>
<name>A0A1M2VGZ8_TRAPU</name>
<reference evidence="2 3" key="1">
    <citation type="submission" date="2016-10" db="EMBL/GenBank/DDBJ databases">
        <title>Genome sequence of the basidiomycete white-rot fungus Trametes pubescens.</title>
        <authorList>
            <person name="Makela M.R."/>
            <person name="Granchi Z."/>
            <person name="Peng M."/>
            <person name="De Vries R.P."/>
            <person name="Grigoriev I."/>
            <person name="Riley R."/>
            <person name="Hilden K."/>
        </authorList>
    </citation>
    <scope>NUCLEOTIDE SEQUENCE [LARGE SCALE GENOMIC DNA]</scope>
    <source>
        <strain evidence="2 3">FBCC735</strain>
    </source>
</reference>
<protein>
    <recommendedName>
        <fullName evidence="1">Thiamine pyrophosphate enzyme TPP-binding domain-containing protein</fullName>
    </recommendedName>
</protein>
<dbReference type="AlphaFoldDB" id="A0A1M2VGZ8"/>
<dbReference type="STRING" id="154538.A0A1M2VGZ8"/>
<dbReference type="InterPro" id="IPR029061">
    <property type="entry name" value="THDP-binding"/>
</dbReference>
<dbReference type="OrthoDB" id="2867507at2759"/>
<proteinExistence type="predicted"/>
<keyword evidence="3" id="KW-1185">Reference proteome</keyword>
<dbReference type="Gene3D" id="3.40.50.970">
    <property type="match status" value="1"/>
</dbReference>
<dbReference type="InterPro" id="IPR011766">
    <property type="entry name" value="TPP_enzyme_TPP-bd"/>
</dbReference>
<comment type="caution">
    <text evidence="2">The sequence shown here is derived from an EMBL/GenBank/DDBJ whole genome shotgun (WGS) entry which is preliminary data.</text>
</comment>
<accession>A0A1M2VGZ8</accession>